<feature type="region of interest" description="Disordered" evidence="1">
    <location>
        <begin position="211"/>
        <end position="239"/>
    </location>
</feature>
<feature type="compositionally biased region" description="Acidic residues" evidence="1">
    <location>
        <begin position="122"/>
        <end position="139"/>
    </location>
</feature>
<accession>A0A4Z2J736</accession>
<sequence>MKRPWLANFWWSGMVENTDNTKQLSTSRKLKHRVTHCGQGLARCPLPAASCPLPAARCQLLLQLVEMSEPKARDCPRKITAELNTGKEASEGQNQEGSGGSGGPQQGEEREQTETGCVQQGVEEEEEGEEEELEEEEGETSVKDVVVTEGEVDMEEDEESLKVPHLKRKCTEDSESSQAKKVTNRGGFTKREFYRLKETLCDIRKDINAQSEDDEASLEARVEVQDSAAPGPSSMLCSSGNTTLEKVVGEVKPACSCSRDEQSTGRGQEALPVFKLVSASCIRITSGFIITYPLMPRSHCHGEQGMREDGAGFPTEPTVALSYTAGNTQKPFSQTGFLGTLRHSLTNEHLLSPIIQARIFLEEITVMSSHSVGNKATAGQSRRLNAAECDIRTPFARTGLVDPGRGPPGQRGAQQPCAVRRVSALRAGRFAPLRVDGGESHKLYPPVVARVRGYQHSDATVVWRASYHPPPGTTKLSGLTDTFHWVTHSSAEQSLDQVDVQKEKPEARTRCVSGGPNQAGGRRRKKVPMDGWASSPLALRDLHQSATQATPCAPSFYYSTSPAALLLPPSNQPGGLGTVSNVAFEIKSCPVTTHNS</sequence>
<gene>
    <name evidence="2" type="ORF">EYF80_003961</name>
</gene>
<feature type="compositionally biased region" description="Acidic residues" evidence="1">
    <location>
        <begin position="150"/>
        <end position="159"/>
    </location>
</feature>
<evidence type="ECO:0000313" key="3">
    <source>
        <dbReference type="Proteomes" id="UP000314294"/>
    </source>
</evidence>
<dbReference type="EMBL" id="SRLO01000019">
    <property type="protein sequence ID" value="TNN85714.1"/>
    <property type="molecule type" value="Genomic_DNA"/>
</dbReference>
<organism evidence="2 3">
    <name type="scientific">Liparis tanakae</name>
    <name type="common">Tanaka's snailfish</name>
    <dbReference type="NCBI Taxonomy" id="230148"/>
    <lineage>
        <taxon>Eukaryota</taxon>
        <taxon>Metazoa</taxon>
        <taxon>Chordata</taxon>
        <taxon>Craniata</taxon>
        <taxon>Vertebrata</taxon>
        <taxon>Euteleostomi</taxon>
        <taxon>Actinopterygii</taxon>
        <taxon>Neopterygii</taxon>
        <taxon>Teleostei</taxon>
        <taxon>Neoteleostei</taxon>
        <taxon>Acanthomorphata</taxon>
        <taxon>Eupercaria</taxon>
        <taxon>Perciformes</taxon>
        <taxon>Cottioidei</taxon>
        <taxon>Cottales</taxon>
        <taxon>Liparidae</taxon>
        <taxon>Liparis</taxon>
    </lineage>
</organism>
<proteinExistence type="predicted"/>
<feature type="region of interest" description="Disordered" evidence="1">
    <location>
        <begin position="84"/>
        <end position="183"/>
    </location>
</feature>
<feature type="region of interest" description="Disordered" evidence="1">
    <location>
        <begin position="502"/>
        <end position="529"/>
    </location>
</feature>
<dbReference type="Proteomes" id="UP000314294">
    <property type="component" value="Unassembled WGS sequence"/>
</dbReference>
<dbReference type="AlphaFoldDB" id="A0A4Z2J736"/>
<name>A0A4Z2J736_9TELE</name>
<comment type="caution">
    <text evidence="2">The sequence shown here is derived from an EMBL/GenBank/DDBJ whole genome shotgun (WGS) entry which is preliminary data.</text>
</comment>
<protein>
    <submittedName>
        <fullName evidence="2">Uncharacterized protein</fullName>
    </submittedName>
</protein>
<reference evidence="2 3" key="1">
    <citation type="submission" date="2019-03" db="EMBL/GenBank/DDBJ databases">
        <title>First draft genome of Liparis tanakae, snailfish: a comprehensive survey of snailfish specific genes.</title>
        <authorList>
            <person name="Kim W."/>
            <person name="Song I."/>
            <person name="Jeong J.-H."/>
            <person name="Kim D."/>
            <person name="Kim S."/>
            <person name="Ryu S."/>
            <person name="Song J.Y."/>
            <person name="Lee S.K."/>
        </authorList>
    </citation>
    <scope>NUCLEOTIDE SEQUENCE [LARGE SCALE GENOMIC DNA]</scope>
    <source>
        <tissue evidence="2">Muscle</tissue>
    </source>
</reference>
<evidence type="ECO:0000256" key="1">
    <source>
        <dbReference type="SAM" id="MobiDB-lite"/>
    </source>
</evidence>
<keyword evidence="3" id="KW-1185">Reference proteome</keyword>
<evidence type="ECO:0000313" key="2">
    <source>
        <dbReference type="EMBL" id="TNN85714.1"/>
    </source>
</evidence>